<dbReference type="Gene3D" id="3.40.50.10300">
    <property type="entry name" value="CoaB-like"/>
    <property type="match status" value="1"/>
</dbReference>
<keyword evidence="3" id="KW-0460">Magnesium</keyword>
<keyword evidence="2 3" id="KW-0456">Lyase</keyword>
<keyword evidence="1 3" id="KW-0210">Decarboxylase</keyword>
<organism evidence="7 8">
    <name type="scientific">Saccharibacillus kuerlensis</name>
    <dbReference type="NCBI Taxonomy" id="459527"/>
    <lineage>
        <taxon>Bacteria</taxon>
        <taxon>Bacillati</taxon>
        <taxon>Bacillota</taxon>
        <taxon>Bacilli</taxon>
        <taxon>Bacillales</taxon>
        <taxon>Paenibacillaceae</taxon>
        <taxon>Saccharibacillus</taxon>
    </lineage>
</organism>
<feature type="binding site" evidence="3">
    <location>
        <position position="417"/>
    </location>
    <ligand>
        <name>CTP</name>
        <dbReference type="ChEBI" id="CHEBI:37563"/>
    </ligand>
</feature>
<evidence type="ECO:0000259" key="6">
    <source>
        <dbReference type="Pfam" id="PF04127"/>
    </source>
</evidence>
<dbReference type="InterPro" id="IPR036551">
    <property type="entry name" value="Flavin_trans-like"/>
</dbReference>
<reference evidence="8" key="1">
    <citation type="journal article" date="2019" name="Int. J. Syst. Evol. Microbiol.">
        <title>The Global Catalogue of Microorganisms (GCM) 10K type strain sequencing project: providing services to taxonomists for standard genome sequencing and annotation.</title>
        <authorList>
            <consortium name="The Broad Institute Genomics Platform"/>
            <consortium name="The Broad Institute Genome Sequencing Center for Infectious Disease"/>
            <person name="Wu L."/>
            <person name="Ma J."/>
        </authorList>
    </citation>
    <scope>NUCLEOTIDE SEQUENCE [LARGE SCALE GENOMIC DNA]</scope>
    <source>
        <strain evidence="8">CGMCC 1.6964</strain>
    </source>
</reference>
<feature type="active site" description="Proton donor" evidence="3">
    <location>
        <position position="157"/>
    </location>
</feature>
<dbReference type="PANTHER" id="PTHR14359:SF6">
    <property type="entry name" value="PHOSPHOPANTOTHENOYLCYSTEINE DECARBOXYLASE"/>
    <property type="match status" value="1"/>
</dbReference>
<comment type="function">
    <text evidence="4">Catalyzes two steps in the biosynthesis of coenzyme A. In the first step cysteine is conjugated to 4'-phosphopantothenate to form 4-phosphopantothenoylcysteine, in the latter compound is decarboxylated to form 4'-phosphopantotheine.</text>
</comment>
<proteinExistence type="inferred from homology"/>
<dbReference type="Pfam" id="PF04127">
    <property type="entry name" value="DFP"/>
    <property type="match status" value="1"/>
</dbReference>
<dbReference type="RefSeq" id="WP_018975560.1">
    <property type="nucleotide sequence ID" value="NZ_BMLN01000003.1"/>
</dbReference>
<feature type="domain" description="Flavoprotein" evidence="5">
    <location>
        <begin position="5"/>
        <end position="177"/>
    </location>
</feature>
<evidence type="ECO:0000313" key="7">
    <source>
        <dbReference type="EMBL" id="GGN95993.1"/>
    </source>
</evidence>
<evidence type="ECO:0000256" key="4">
    <source>
        <dbReference type="RuleBase" id="RU364078"/>
    </source>
</evidence>
<keyword evidence="3" id="KW-0479">Metal-binding</keyword>
<evidence type="ECO:0000256" key="1">
    <source>
        <dbReference type="ARBA" id="ARBA00022793"/>
    </source>
</evidence>
<evidence type="ECO:0000259" key="5">
    <source>
        <dbReference type="Pfam" id="PF02441"/>
    </source>
</evidence>
<keyword evidence="8" id="KW-1185">Reference proteome</keyword>
<comment type="caution">
    <text evidence="7">The sequence shown here is derived from an EMBL/GenBank/DDBJ whole genome shotgun (WGS) entry which is preliminary data.</text>
</comment>
<feature type="binding site" evidence="3">
    <location>
        <position position="369"/>
    </location>
    <ligand>
        <name>CTP</name>
        <dbReference type="ChEBI" id="CHEBI:37563"/>
    </ligand>
</feature>
<comment type="cofactor">
    <cofactor evidence="3">
        <name>FMN</name>
        <dbReference type="ChEBI" id="CHEBI:58210"/>
    </cofactor>
    <text evidence="3">Binds 1 FMN per subunit.</text>
</comment>
<comment type="similarity">
    <text evidence="3 4">In the C-terminal section; belongs to the PPC synthetase family.</text>
</comment>
<dbReference type="EC" id="4.1.1.36" evidence="3"/>
<comment type="catalytic activity">
    <reaction evidence="3 4">
        <text>(R)-4'-phosphopantothenate + L-cysteine + CTP = N-[(R)-4-phosphopantothenoyl]-L-cysteine + CMP + diphosphate + H(+)</text>
        <dbReference type="Rhea" id="RHEA:19397"/>
        <dbReference type="ChEBI" id="CHEBI:10986"/>
        <dbReference type="ChEBI" id="CHEBI:15378"/>
        <dbReference type="ChEBI" id="CHEBI:33019"/>
        <dbReference type="ChEBI" id="CHEBI:35235"/>
        <dbReference type="ChEBI" id="CHEBI:37563"/>
        <dbReference type="ChEBI" id="CHEBI:59458"/>
        <dbReference type="ChEBI" id="CHEBI:60377"/>
        <dbReference type="EC" id="6.3.2.5"/>
    </reaction>
</comment>
<dbReference type="PANTHER" id="PTHR14359">
    <property type="entry name" value="HOMO-OLIGOMERIC FLAVIN CONTAINING CYS DECARBOXYLASE FAMILY"/>
    <property type="match status" value="1"/>
</dbReference>
<feature type="binding site" evidence="3">
    <location>
        <position position="421"/>
    </location>
    <ligand>
        <name>CTP</name>
        <dbReference type="ChEBI" id="CHEBI:37563"/>
    </ligand>
</feature>
<comment type="function">
    <text evidence="3">Catalyzes two sequential steps in the biosynthesis of coenzyme A. In the first step cysteine is conjugated to 4'-phosphopantothenate to form 4-phosphopantothenoylcysteine. In the second step the latter compound is decarboxylated to form 4'-phosphopantotheine.</text>
</comment>
<feature type="region of interest" description="Phosphopantothenate--cysteine ligase" evidence="3">
    <location>
        <begin position="271"/>
        <end position="483"/>
    </location>
</feature>
<comment type="caution">
    <text evidence="3">Lacks conserved residue(s) required for the propagation of feature annotation.</text>
</comment>
<gene>
    <name evidence="3" type="primary">coaBC</name>
    <name evidence="7" type="ORF">GCM10010969_12470</name>
</gene>
<feature type="binding site" evidence="3">
    <location>
        <position position="359"/>
    </location>
    <ligand>
        <name>CTP</name>
        <dbReference type="ChEBI" id="CHEBI:37563"/>
    </ligand>
</feature>
<dbReference type="InterPro" id="IPR005252">
    <property type="entry name" value="CoaBC"/>
</dbReference>
<protein>
    <recommendedName>
        <fullName evidence="3">Coenzyme A biosynthesis bifunctional protein CoaBC</fullName>
    </recommendedName>
    <alternativeName>
        <fullName evidence="3">DNA/pantothenate metabolism flavoprotein</fullName>
    </alternativeName>
    <alternativeName>
        <fullName evidence="3">Phosphopantothenoylcysteine synthetase/decarboxylase</fullName>
        <shortName evidence="3">PPCS-PPCDC</shortName>
    </alternativeName>
    <domain>
        <recommendedName>
            <fullName evidence="3">Phosphopantothenoylcysteine decarboxylase</fullName>
            <shortName evidence="3">PPC decarboxylase</shortName>
            <shortName evidence="3">PPC-DC</shortName>
            <ecNumber evidence="3">4.1.1.36</ecNumber>
        </recommendedName>
        <alternativeName>
            <fullName evidence="3">CoaC</fullName>
        </alternativeName>
    </domain>
    <domain>
        <recommendedName>
            <fullName evidence="3">Phosphopantothenate--cysteine ligase</fullName>
            <ecNumber evidence="3">6.3.2.5</ecNumber>
        </recommendedName>
        <alternativeName>
            <fullName evidence="3">CoaB</fullName>
        </alternativeName>
        <alternativeName>
            <fullName evidence="3">Phosphopantothenoylcysteine synthetase</fullName>
            <shortName evidence="3">PPC synthetase</shortName>
            <shortName evidence="3">PPC-S</shortName>
        </alternativeName>
    </domain>
</protein>
<feature type="region of interest" description="Phosphopantothenoylcysteine decarboxylase" evidence="3">
    <location>
        <begin position="1"/>
        <end position="270"/>
    </location>
</feature>
<accession>A0ABQ2KX78</accession>
<comment type="pathway">
    <text evidence="3 4">Cofactor biosynthesis; coenzyme A biosynthesis; CoA from (R)-pantothenate: step 2/5.</text>
</comment>
<keyword evidence="3" id="KW-0511">Multifunctional enzyme</keyword>
<comment type="catalytic activity">
    <reaction evidence="3 4">
        <text>N-[(R)-4-phosphopantothenoyl]-L-cysteine + H(+) = (R)-4'-phosphopantetheine + CO2</text>
        <dbReference type="Rhea" id="RHEA:16793"/>
        <dbReference type="ChEBI" id="CHEBI:15378"/>
        <dbReference type="ChEBI" id="CHEBI:16526"/>
        <dbReference type="ChEBI" id="CHEBI:59458"/>
        <dbReference type="ChEBI" id="CHEBI:61723"/>
        <dbReference type="EC" id="4.1.1.36"/>
    </reaction>
</comment>
<dbReference type="EMBL" id="BMLN01000003">
    <property type="protein sequence ID" value="GGN95993.1"/>
    <property type="molecule type" value="Genomic_DNA"/>
</dbReference>
<dbReference type="InterPro" id="IPR003382">
    <property type="entry name" value="Flavoprotein"/>
</dbReference>
<dbReference type="Proteomes" id="UP000606653">
    <property type="component" value="Unassembled WGS sequence"/>
</dbReference>
<dbReference type="NCBIfam" id="TIGR00521">
    <property type="entry name" value="coaBC_dfp"/>
    <property type="match status" value="2"/>
</dbReference>
<feature type="binding site" evidence="3">
    <location>
        <position position="403"/>
    </location>
    <ligand>
        <name>CTP</name>
        <dbReference type="ChEBI" id="CHEBI:37563"/>
    </ligand>
</feature>
<dbReference type="SUPFAM" id="SSF102645">
    <property type="entry name" value="CoaB-like"/>
    <property type="match status" value="1"/>
</dbReference>
<evidence type="ECO:0000256" key="3">
    <source>
        <dbReference type="HAMAP-Rule" id="MF_02225"/>
    </source>
</evidence>
<comment type="pathway">
    <text evidence="3 4">Cofactor biosynthesis; coenzyme A biosynthesis; CoA from (R)-pantothenate: step 3/5.</text>
</comment>
<dbReference type="InterPro" id="IPR007085">
    <property type="entry name" value="DNA/pantothenate-metab_flavo_C"/>
</dbReference>
<comment type="cofactor">
    <cofactor evidence="3">
        <name>Mg(2+)</name>
        <dbReference type="ChEBI" id="CHEBI:18420"/>
    </cofactor>
</comment>
<keyword evidence="3 4" id="KW-0285">Flavoprotein</keyword>
<feature type="domain" description="DNA/pantothenate metabolism flavoprotein C-terminal" evidence="6">
    <location>
        <begin position="266"/>
        <end position="472"/>
    </location>
</feature>
<evidence type="ECO:0000313" key="8">
    <source>
        <dbReference type="Proteomes" id="UP000606653"/>
    </source>
</evidence>
<dbReference type="Pfam" id="PF02441">
    <property type="entry name" value="Flavoprotein"/>
    <property type="match status" value="1"/>
</dbReference>
<dbReference type="EC" id="6.3.2.5" evidence="3"/>
<dbReference type="SUPFAM" id="SSF52507">
    <property type="entry name" value="Homo-oligomeric flavin-containing Cys decarboxylases, HFCD"/>
    <property type="match status" value="1"/>
</dbReference>
<name>A0ABQ2KX78_9BACL</name>
<keyword evidence="3 4" id="KW-0288">FMN</keyword>
<sequence>MLKGKKILLGVTGGIAAYKAATLCSQLTKAGADVQVIMTESAQQFIPALTLQVLTRNAVHTDTFDERNPKVVNHIDLADWADLVLIAPATANAIGKLANGLADDMLSTTLLAVTAPVMVAPAMNVHMYSHPAVVHNMQTLVDRGVMMIEPGDGMLACGYVGKGRMEEPESIVEVLRQFFAGADKEGTFSGSASIQGKQESAEKTFLDPGPELYAAESVQTSGESGSQETLFSTAGGAAEFGLAGIGANPSGELLPNSGSEHSDLILKGKKIVVTAGGTIERIDPVRYITNDSSGKMGAALAQAARDLGAKVKLIVGKIQIPLPEGIDTIRVESAEEMYEACLNEWSDTDMLIMSAAIADYRPKSSSPRKIKKSGETMALELVKTVDVLQTLGTQKEKQFLIGFAAETHDLDTYAAEKLQRKNCDLLVANDVTQEGAGFGSDTNIVRLFGPEGRIADLPKQSKYDTARDILLEASRRMYRGASR</sequence>
<comment type="similarity">
    <text evidence="3 4">In the N-terminal section; belongs to the HFCD (homo-oligomeric flavin containing Cys decarboxylase) superfamily.</text>
</comment>
<dbReference type="InterPro" id="IPR035929">
    <property type="entry name" value="CoaB-like_sf"/>
</dbReference>
<dbReference type="HAMAP" id="MF_02225">
    <property type="entry name" value="CoaBC"/>
    <property type="match status" value="1"/>
</dbReference>
<keyword evidence="3 4" id="KW-0436">Ligase</keyword>
<evidence type="ECO:0000256" key="2">
    <source>
        <dbReference type="ARBA" id="ARBA00023239"/>
    </source>
</evidence>
<dbReference type="Gene3D" id="3.40.50.1950">
    <property type="entry name" value="Flavin prenyltransferase-like"/>
    <property type="match status" value="1"/>
</dbReference>